<comment type="caution">
    <text evidence="8">The sequence shown here is derived from an EMBL/GenBank/DDBJ whole genome shotgun (WGS) entry which is preliminary data.</text>
</comment>
<keyword evidence="2 6" id="KW-0805">Transcription regulation</keyword>
<organism evidence="8 9">
    <name type="scientific">Streptomyces durocortorensis</name>
    <dbReference type="NCBI Taxonomy" id="2811104"/>
    <lineage>
        <taxon>Bacteria</taxon>
        <taxon>Bacillati</taxon>
        <taxon>Actinomycetota</taxon>
        <taxon>Actinomycetes</taxon>
        <taxon>Kitasatosporales</taxon>
        <taxon>Streptomycetaceae</taxon>
        <taxon>Streptomyces</taxon>
    </lineage>
</organism>
<gene>
    <name evidence="8" type="ORF">JS521_30720</name>
</gene>
<keyword evidence="3 6" id="KW-0731">Sigma factor</keyword>
<dbReference type="InterPro" id="IPR013324">
    <property type="entry name" value="RNA_pol_sigma_r3/r4-like"/>
</dbReference>
<sequence>MNGVDSTALVIAARNGDRAAGERLAAQYLPLVYNVVGRALNGHPDVDDVVQETMLRALSGLPALRDPARFRSWLVAIAMNQVRSRWSNLGHRPAPLEETNDPADPAADFVDLTILRLELSGQRRETAEATRWLDDAERDVLSLWWLETTGDLTRSELAEALGLSPQHAAVRVQRVKNQLDVGRAVVRALAFDPRCPALEDLLGDWDGTPTPLWRKRIARHVRGCASCSDGSTGLVPPEGLLSGLALVVPLYDSGQQVAVAVASSAAPATASAAAPSVASHAAPAAFSAGKAAGLIAGAAAVTALAVLIWPSAPAPPESRG</sequence>
<dbReference type="NCBIfam" id="TIGR02937">
    <property type="entry name" value="sigma70-ECF"/>
    <property type="match status" value="1"/>
</dbReference>
<evidence type="ECO:0000256" key="2">
    <source>
        <dbReference type="ARBA" id="ARBA00023015"/>
    </source>
</evidence>
<dbReference type="Gene3D" id="1.10.1740.10">
    <property type="match status" value="1"/>
</dbReference>
<dbReference type="Pfam" id="PF04542">
    <property type="entry name" value="Sigma70_r2"/>
    <property type="match status" value="1"/>
</dbReference>
<dbReference type="PROSITE" id="PS01063">
    <property type="entry name" value="SIGMA70_ECF"/>
    <property type="match status" value="1"/>
</dbReference>
<accession>A0ABS2I4F6</accession>
<evidence type="ECO:0000256" key="5">
    <source>
        <dbReference type="ARBA" id="ARBA00023163"/>
    </source>
</evidence>
<keyword evidence="9" id="KW-1185">Reference proteome</keyword>
<dbReference type="Proteomes" id="UP000712045">
    <property type="component" value="Unassembled WGS sequence"/>
</dbReference>
<comment type="similarity">
    <text evidence="1 6">Belongs to the sigma-70 factor family. ECF subfamily.</text>
</comment>
<evidence type="ECO:0000259" key="7">
    <source>
        <dbReference type="Pfam" id="PF04542"/>
    </source>
</evidence>
<dbReference type="EMBL" id="JAFEUF010000266">
    <property type="protein sequence ID" value="MBM7058086.1"/>
    <property type="molecule type" value="Genomic_DNA"/>
</dbReference>
<evidence type="ECO:0000256" key="4">
    <source>
        <dbReference type="ARBA" id="ARBA00023125"/>
    </source>
</evidence>
<name>A0ABS2I4F6_9ACTN</name>
<dbReference type="PANTHER" id="PTHR43133">
    <property type="entry name" value="RNA POLYMERASE ECF-TYPE SIGMA FACTO"/>
    <property type="match status" value="1"/>
</dbReference>
<dbReference type="SUPFAM" id="SSF88946">
    <property type="entry name" value="Sigma2 domain of RNA polymerase sigma factors"/>
    <property type="match status" value="1"/>
</dbReference>
<keyword evidence="4 6" id="KW-0238">DNA-binding</keyword>
<dbReference type="PANTHER" id="PTHR43133:SF51">
    <property type="entry name" value="RNA POLYMERASE SIGMA FACTOR"/>
    <property type="match status" value="1"/>
</dbReference>
<dbReference type="SUPFAM" id="SSF88659">
    <property type="entry name" value="Sigma3 and sigma4 domains of RNA polymerase sigma factors"/>
    <property type="match status" value="1"/>
</dbReference>
<evidence type="ECO:0000256" key="1">
    <source>
        <dbReference type="ARBA" id="ARBA00010641"/>
    </source>
</evidence>
<dbReference type="RefSeq" id="WP_205086204.1">
    <property type="nucleotide sequence ID" value="NZ_JAFEUF010000266.1"/>
</dbReference>
<dbReference type="InterPro" id="IPR014284">
    <property type="entry name" value="RNA_pol_sigma-70_dom"/>
</dbReference>
<dbReference type="InterPro" id="IPR007627">
    <property type="entry name" value="RNA_pol_sigma70_r2"/>
</dbReference>
<evidence type="ECO:0000313" key="9">
    <source>
        <dbReference type="Proteomes" id="UP000712045"/>
    </source>
</evidence>
<proteinExistence type="inferred from homology"/>
<reference evidence="8 9" key="1">
    <citation type="submission" date="2021-02" db="EMBL/GenBank/DDBJ databases">
        <title>Genome Streptomyces sp. RHZ10.</title>
        <authorList>
            <person name="Besaury L."/>
        </authorList>
    </citation>
    <scope>NUCLEOTIDE SEQUENCE [LARGE SCALE GENOMIC DNA]</scope>
    <source>
        <strain evidence="8 9">RHZ10</strain>
    </source>
</reference>
<feature type="domain" description="RNA polymerase sigma-70 region 2" evidence="7">
    <location>
        <begin position="25"/>
        <end position="87"/>
    </location>
</feature>
<dbReference type="InterPro" id="IPR039425">
    <property type="entry name" value="RNA_pol_sigma-70-like"/>
</dbReference>
<feature type="non-terminal residue" evidence="8">
    <location>
        <position position="320"/>
    </location>
</feature>
<evidence type="ECO:0000256" key="6">
    <source>
        <dbReference type="RuleBase" id="RU000716"/>
    </source>
</evidence>
<dbReference type="InterPro" id="IPR000838">
    <property type="entry name" value="RNA_pol_sigma70_ECF_CS"/>
</dbReference>
<evidence type="ECO:0000256" key="3">
    <source>
        <dbReference type="ARBA" id="ARBA00023082"/>
    </source>
</evidence>
<protein>
    <recommendedName>
        <fullName evidence="6">RNA polymerase sigma factor</fullName>
    </recommendedName>
</protein>
<evidence type="ECO:0000313" key="8">
    <source>
        <dbReference type="EMBL" id="MBM7058086.1"/>
    </source>
</evidence>
<dbReference type="InterPro" id="IPR013325">
    <property type="entry name" value="RNA_pol_sigma_r2"/>
</dbReference>
<keyword evidence="5 6" id="KW-0804">Transcription</keyword>